<keyword evidence="3" id="KW-1185">Reference proteome</keyword>
<protein>
    <submittedName>
        <fullName evidence="2">Uncharacterized protein</fullName>
    </submittedName>
</protein>
<feature type="region of interest" description="Disordered" evidence="1">
    <location>
        <begin position="49"/>
        <end position="76"/>
    </location>
</feature>
<dbReference type="PANTHER" id="PTHR48453">
    <property type="entry name" value="CCHC-TYPE DOMAIN-CONTAINING PROTEIN"/>
    <property type="match status" value="1"/>
</dbReference>
<comment type="caution">
    <text evidence="2">The sequence shown here is derived from an EMBL/GenBank/DDBJ whole genome shotgun (WGS) entry which is preliminary data.</text>
</comment>
<evidence type="ECO:0000256" key="1">
    <source>
        <dbReference type="SAM" id="MobiDB-lite"/>
    </source>
</evidence>
<dbReference type="Gene3D" id="3.30.60.220">
    <property type="match status" value="1"/>
</dbReference>
<dbReference type="EMBL" id="JAJAGQ010000024">
    <property type="protein sequence ID" value="KAJ8526777.1"/>
    <property type="molecule type" value="Genomic_DNA"/>
</dbReference>
<accession>A0A9Q1L4U7</accession>
<dbReference type="Proteomes" id="UP001152561">
    <property type="component" value="Unassembled WGS sequence"/>
</dbReference>
<proteinExistence type="predicted"/>
<organism evidence="2 3">
    <name type="scientific">Anisodus acutangulus</name>
    <dbReference type="NCBI Taxonomy" id="402998"/>
    <lineage>
        <taxon>Eukaryota</taxon>
        <taxon>Viridiplantae</taxon>
        <taxon>Streptophyta</taxon>
        <taxon>Embryophyta</taxon>
        <taxon>Tracheophyta</taxon>
        <taxon>Spermatophyta</taxon>
        <taxon>Magnoliopsida</taxon>
        <taxon>eudicotyledons</taxon>
        <taxon>Gunneridae</taxon>
        <taxon>Pentapetalae</taxon>
        <taxon>asterids</taxon>
        <taxon>lamiids</taxon>
        <taxon>Solanales</taxon>
        <taxon>Solanaceae</taxon>
        <taxon>Solanoideae</taxon>
        <taxon>Hyoscyameae</taxon>
        <taxon>Anisodus</taxon>
    </lineage>
</organism>
<reference evidence="3" key="1">
    <citation type="journal article" date="2023" name="Proc. Natl. Acad. Sci. U.S.A.">
        <title>Genomic and structural basis for evolution of tropane alkaloid biosynthesis.</title>
        <authorList>
            <person name="Wanga Y.-J."/>
            <person name="Taina T."/>
            <person name="Yua J.-Y."/>
            <person name="Lia J."/>
            <person name="Xua B."/>
            <person name="Chenc J."/>
            <person name="D'Auriad J.C."/>
            <person name="Huanga J.-P."/>
            <person name="Huanga S.-X."/>
        </authorList>
    </citation>
    <scope>NUCLEOTIDE SEQUENCE [LARGE SCALE GENOMIC DNA]</scope>
    <source>
        <strain evidence="3">cv. KIB-2019</strain>
    </source>
</reference>
<evidence type="ECO:0000313" key="2">
    <source>
        <dbReference type="EMBL" id="KAJ8526777.1"/>
    </source>
</evidence>
<evidence type="ECO:0000313" key="3">
    <source>
        <dbReference type="Proteomes" id="UP001152561"/>
    </source>
</evidence>
<name>A0A9Q1L4U7_9SOLA</name>
<sequence>MWSCELLFLYLKRRKEASSAVPYEELTTEVLESSSSAFNLVEYDSDASTSSECEKGHNPYLDTDSLPAKGSGNETDRVKTRSEQQFPLPGEPPCVICGKYICGETEDDICSCKSELRFLNLDATPGIMTVIGGTRRDLLFVLMSVGNVRGQVIFLKIVWSWRQKLYPFPLVKQVNPAIRLEWLKVNPVYPKSFCNCIKGKMLQIYVQSERHQGSFSCHYCFDKAFDKFYDMYSATWKAAGLSIIYNSICCEDHFEWHRINCLSAGVEDSSYIVKKHSASKNYALSDFIF</sequence>
<dbReference type="OrthoDB" id="10070154at2759"/>
<dbReference type="AlphaFoldDB" id="A0A9Q1L4U7"/>
<gene>
    <name evidence="2" type="ORF">K7X08_029254</name>
</gene>
<dbReference type="PANTHER" id="PTHR48453:SF1">
    <property type="entry name" value="CCHC-TYPE DOMAIN-CONTAINING PROTEIN"/>
    <property type="match status" value="1"/>
</dbReference>